<dbReference type="InterPro" id="IPR051723">
    <property type="entry name" value="Bact_OM_Invasion-Related"/>
</dbReference>
<keyword evidence="2" id="KW-1134">Transmembrane beta strand</keyword>
<dbReference type="Pfam" id="PF13505">
    <property type="entry name" value="OMP_b-brl"/>
    <property type="match status" value="1"/>
</dbReference>
<sequence>MSSPERYEMKKIITVSAMAMAGMFSTQTLADEGKTGFYVTGKAGASVVTQIDQRFRQDFGDVVYKYKGSDKNDTVFGAGLAVGYDFYQHYNVPVRTEVEFYGRGAADSRYTLDTWRSPMGDGGREDTQNRLSVNTLMMNTYYDFRNSSAFTPWVSVGMGYARVHHKATYTDTSWNKSGEVSDISALHYSGYDNNFAWSIGAGVRYDVTPDIALDLSYRYLDAGKSSLSYKDTEGDKYKSEADVKSHDIMFGVTYHF</sequence>
<dbReference type="Gene3D" id="2.40.160.20">
    <property type="match status" value="1"/>
</dbReference>
<dbReference type="Proteomes" id="UP000193045">
    <property type="component" value="Unassembled WGS sequence"/>
</dbReference>
<dbReference type="EMBL" id="ADJB01000059">
    <property type="protein sequence ID" value="OSL08287.1"/>
    <property type="molecule type" value="Genomic_DNA"/>
</dbReference>
<feature type="domain" description="Outer membrane protein beta-barrel" evidence="6">
    <location>
        <begin position="17"/>
        <end position="256"/>
    </location>
</feature>
<dbReference type="AlphaFoldDB" id="A0A1X3JFP7"/>
<evidence type="ECO:0000313" key="8">
    <source>
        <dbReference type="Proteomes" id="UP000193045"/>
    </source>
</evidence>
<evidence type="ECO:0000256" key="3">
    <source>
        <dbReference type="ARBA" id="ARBA00022692"/>
    </source>
</evidence>
<organism evidence="7 8">
    <name type="scientific">Escherichia coli H386</name>
    <dbReference type="NCBI Taxonomy" id="656397"/>
    <lineage>
        <taxon>Bacteria</taxon>
        <taxon>Pseudomonadati</taxon>
        <taxon>Pseudomonadota</taxon>
        <taxon>Gammaproteobacteria</taxon>
        <taxon>Enterobacterales</taxon>
        <taxon>Enterobacteriaceae</taxon>
        <taxon>Escherichia</taxon>
    </lineage>
</organism>
<comment type="subcellular location">
    <subcellularLocation>
        <location evidence="1">Cell outer membrane</location>
        <topology evidence="1">Multi-pass membrane protein</topology>
    </subcellularLocation>
</comment>
<reference evidence="7 8" key="1">
    <citation type="submission" date="2010-04" db="EMBL/GenBank/DDBJ databases">
        <title>The Genome Sequence of Escherichia coli H386.</title>
        <authorList>
            <consortium name="The Broad Institute Genome Sequencing Platform"/>
            <consortium name="The Broad Institute Genome Sequencing Center for Infectious Disease"/>
            <person name="Feldgarden M."/>
            <person name="Gordon D.M."/>
            <person name="Johnson J.R."/>
            <person name="Johnston B.D."/>
            <person name="Young S."/>
            <person name="Zeng Q."/>
            <person name="Koehrsen M."/>
            <person name="Alvarado L."/>
            <person name="Berlin A.M."/>
            <person name="Borenstein D."/>
            <person name="Chapman S.B."/>
            <person name="Chen Z."/>
            <person name="Engels R."/>
            <person name="Freedman E."/>
            <person name="Gellesch M."/>
            <person name="Goldberg J."/>
            <person name="Griggs A."/>
            <person name="Gujja S."/>
            <person name="Heilman E.R."/>
            <person name="Heiman D.I."/>
            <person name="Hepburn T.A."/>
            <person name="Howarth C."/>
            <person name="Jen D."/>
            <person name="Larson L."/>
            <person name="Mehta T."/>
            <person name="Park D."/>
            <person name="Pearson M."/>
            <person name="Richards J."/>
            <person name="Roberts A."/>
            <person name="Saif S."/>
            <person name="Shea T.D."/>
            <person name="Shenoy N."/>
            <person name="Sisk P."/>
            <person name="Stolte C."/>
            <person name="Sykes S.N."/>
            <person name="Walk T."/>
            <person name="White J."/>
            <person name="Yandava C."/>
            <person name="Haas B."/>
            <person name="Henn M.R."/>
            <person name="Nusbaum C."/>
            <person name="Birren B."/>
        </authorList>
    </citation>
    <scope>NUCLEOTIDE SEQUENCE [LARGE SCALE GENOMIC DNA]</scope>
    <source>
        <strain evidence="7 8">H386</strain>
    </source>
</reference>
<evidence type="ECO:0000256" key="5">
    <source>
        <dbReference type="ARBA" id="ARBA00023136"/>
    </source>
</evidence>
<evidence type="ECO:0000256" key="1">
    <source>
        <dbReference type="ARBA" id="ARBA00004571"/>
    </source>
</evidence>
<evidence type="ECO:0000256" key="2">
    <source>
        <dbReference type="ARBA" id="ARBA00022452"/>
    </source>
</evidence>
<dbReference type="PANTHER" id="PTHR35892">
    <property type="entry name" value="OUTER MEMBRANE PROTEIN PAGN-RELATED"/>
    <property type="match status" value="1"/>
</dbReference>
<evidence type="ECO:0000259" key="6">
    <source>
        <dbReference type="Pfam" id="PF13505"/>
    </source>
</evidence>
<protein>
    <submittedName>
        <fullName evidence="7">Adhesin/virulence factor Hek</fullName>
    </submittedName>
</protein>
<keyword evidence="5" id="KW-0472">Membrane</keyword>
<dbReference type="SUPFAM" id="SSF56925">
    <property type="entry name" value="OMPA-like"/>
    <property type="match status" value="1"/>
</dbReference>
<accession>A0A1X3JFP7</accession>
<proteinExistence type="predicted"/>
<dbReference type="InterPro" id="IPR011250">
    <property type="entry name" value="OMP/PagP_B-barrel"/>
</dbReference>
<evidence type="ECO:0000313" key="7">
    <source>
        <dbReference type="EMBL" id="OSL08287.1"/>
    </source>
</evidence>
<comment type="caution">
    <text evidence="7">The sequence shown here is derived from an EMBL/GenBank/DDBJ whole genome shotgun (WGS) entry which is preliminary data.</text>
</comment>
<keyword evidence="4" id="KW-0732">Signal</keyword>
<dbReference type="GO" id="GO:0009279">
    <property type="term" value="C:cell outer membrane"/>
    <property type="evidence" value="ECO:0007669"/>
    <property type="project" value="UniProtKB-SubCell"/>
</dbReference>
<evidence type="ECO:0000256" key="4">
    <source>
        <dbReference type="ARBA" id="ARBA00022729"/>
    </source>
</evidence>
<name>A0A1X3JFP7_ECOLX</name>
<dbReference type="PANTHER" id="PTHR35892:SF2">
    <property type="entry name" value="OUTER MEMBRANE PROTEIN PAGN"/>
    <property type="match status" value="1"/>
</dbReference>
<gene>
    <name evidence="7" type="ORF">ECVG_05081</name>
</gene>
<dbReference type="InterPro" id="IPR027385">
    <property type="entry name" value="Beta-barrel_OMP"/>
</dbReference>
<keyword evidence="3" id="KW-0812">Transmembrane</keyword>